<feature type="region of interest" description="Disordered" evidence="1">
    <location>
        <begin position="1"/>
        <end position="33"/>
    </location>
</feature>
<dbReference type="EMBL" id="BTGU01010802">
    <property type="protein sequence ID" value="GMN74101.1"/>
    <property type="molecule type" value="Genomic_DNA"/>
</dbReference>
<name>A0AA88ELS4_FICCA</name>
<evidence type="ECO:0000256" key="1">
    <source>
        <dbReference type="SAM" id="MobiDB-lite"/>
    </source>
</evidence>
<dbReference type="Proteomes" id="UP001187192">
    <property type="component" value="Unassembled WGS sequence"/>
</dbReference>
<organism evidence="2 3">
    <name type="scientific">Ficus carica</name>
    <name type="common">Common fig</name>
    <dbReference type="NCBI Taxonomy" id="3494"/>
    <lineage>
        <taxon>Eukaryota</taxon>
        <taxon>Viridiplantae</taxon>
        <taxon>Streptophyta</taxon>
        <taxon>Embryophyta</taxon>
        <taxon>Tracheophyta</taxon>
        <taxon>Spermatophyta</taxon>
        <taxon>Magnoliopsida</taxon>
        <taxon>eudicotyledons</taxon>
        <taxon>Gunneridae</taxon>
        <taxon>Pentapetalae</taxon>
        <taxon>rosids</taxon>
        <taxon>fabids</taxon>
        <taxon>Rosales</taxon>
        <taxon>Moraceae</taxon>
        <taxon>Ficeae</taxon>
        <taxon>Ficus</taxon>
    </lineage>
</organism>
<gene>
    <name evidence="2" type="ORF">TIFTF001_052309</name>
</gene>
<sequence length="92" mass="11157">MLESRHQGEIVMHGEREIRSQEKKPFLSQEKKARRACDPRSLDLSEIATVSAFFNRTATSHHRRRYYRHQHNASLINEERERNQWREKGKRK</sequence>
<evidence type="ECO:0000313" key="2">
    <source>
        <dbReference type="EMBL" id="GMN74101.1"/>
    </source>
</evidence>
<comment type="caution">
    <text evidence="2">The sequence shown here is derived from an EMBL/GenBank/DDBJ whole genome shotgun (WGS) entry which is preliminary data.</text>
</comment>
<keyword evidence="3" id="KW-1185">Reference proteome</keyword>
<evidence type="ECO:0000313" key="3">
    <source>
        <dbReference type="Proteomes" id="UP001187192"/>
    </source>
</evidence>
<reference evidence="2" key="1">
    <citation type="submission" date="2023-07" db="EMBL/GenBank/DDBJ databases">
        <title>draft genome sequence of fig (Ficus carica).</title>
        <authorList>
            <person name="Takahashi T."/>
            <person name="Nishimura K."/>
        </authorList>
    </citation>
    <scope>NUCLEOTIDE SEQUENCE</scope>
</reference>
<proteinExistence type="predicted"/>
<protein>
    <submittedName>
        <fullName evidence="2">Uncharacterized protein</fullName>
    </submittedName>
</protein>
<accession>A0AA88ELS4</accession>
<dbReference type="AlphaFoldDB" id="A0AA88ELS4"/>